<proteinExistence type="predicted"/>
<dbReference type="SUPFAM" id="SSF46894">
    <property type="entry name" value="C-terminal effector domain of the bipartite response regulators"/>
    <property type="match status" value="1"/>
</dbReference>
<keyword evidence="2" id="KW-1185">Reference proteome</keyword>
<name>A0A1H9ITB1_9SPIR</name>
<dbReference type="InterPro" id="IPR016032">
    <property type="entry name" value="Sig_transdc_resp-reg_C-effctor"/>
</dbReference>
<evidence type="ECO:0008006" key="3">
    <source>
        <dbReference type="Google" id="ProtNLM"/>
    </source>
</evidence>
<dbReference type="EMBL" id="FOFU01000010">
    <property type="protein sequence ID" value="SEQ77804.1"/>
    <property type="molecule type" value="Genomic_DNA"/>
</dbReference>
<dbReference type="Gene3D" id="3.40.50.2300">
    <property type="match status" value="1"/>
</dbReference>
<dbReference type="Proteomes" id="UP000182360">
    <property type="component" value="Unassembled WGS sequence"/>
</dbReference>
<dbReference type="GO" id="GO:0006355">
    <property type="term" value="P:regulation of DNA-templated transcription"/>
    <property type="evidence" value="ECO:0007669"/>
    <property type="project" value="InterPro"/>
</dbReference>
<evidence type="ECO:0000313" key="2">
    <source>
        <dbReference type="Proteomes" id="UP000182360"/>
    </source>
</evidence>
<reference evidence="1 2" key="1">
    <citation type="submission" date="2016-10" db="EMBL/GenBank/DDBJ databases">
        <authorList>
            <person name="de Groot N.N."/>
        </authorList>
    </citation>
    <scope>NUCLEOTIDE SEQUENCE [LARGE SCALE GENOMIC DNA]</scope>
    <source>
        <strain evidence="1 2">B25</strain>
    </source>
</reference>
<dbReference type="GO" id="GO:0003677">
    <property type="term" value="F:DNA binding"/>
    <property type="evidence" value="ECO:0007669"/>
    <property type="project" value="InterPro"/>
</dbReference>
<dbReference type="AlphaFoldDB" id="A0A1H9ITB1"/>
<evidence type="ECO:0000313" key="1">
    <source>
        <dbReference type="EMBL" id="SEQ77804.1"/>
    </source>
</evidence>
<organism evidence="1 2">
    <name type="scientific">Treponema bryantii</name>
    <dbReference type="NCBI Taxonomy" id="163"/>
    <lineage>
        <taxon>Bacteria</taxon>
        <taxon>Pseudomonadati</taxon>
        <taxon>Spirochaetota</taxon>
        <taxon>Spirochaetia</taxon>
        <taxon>Spirochaetales</taxon>
        <taxon>Treponemataceae</taxon>
        <taxon>Treponema</taxon>
    </lineage>
</organism>
<sequence length="221" mass="25507">MNGKVKKVIICMTDEWTKKLTKELVERYMRGAQVIDGTNDQEIFYYLQKLGDDILLIFDRLFMGFILKYKIMYLRSINQNMKIIYCECGNCITEFGLRLWELGVDGFICGIEKEISFPKAIDKICNGDRTFPEIISDMVKSGEKEDRRRISLELTDSEYLVGMYMGKGYNTKEISGVTGLTIDSVRTLSSTMKRKIGYKGPNDLIVLNQRLSVFDVRSWAC</sequence>
<gene>
    <name evidence="1" type="ORF">SAMN04487977_11098</name>
</gene>
<protein>
    <recommendedName>
        <fullName evidence="3">DNA-binding response regulator, NarL/FixJ family, contains REC and HTH domains</fullName>
    </recommendedName>
</protein>
<accession>A0A1H9ITB1</accession>